<sequence length="154" mass="16089">MARVVRRQRVSAHVGYHVFGLQDSDDGELPVPFPDGVDAGAFLGVHPGRLDITSGGHTHTATVDVEVWDGAPPAQDAVAWDEQGEATVESPSGELAVWSLHSGRMDGVITLGTAGGSWRVRVGCVGRAAAAALSAGTGTGTGVERYLLQFWPCR</sequence>
<comment type="caution">
    <text evidence="1">The sequence shown here is derived from an EMBL/GenBank/DDBJ whole genome shotgun (WGS) entry which is preliminary data.</text>
</comment>
<dbReference type="RefSeq" id="WP_345615778.1">
    <property type="nucleotide sequence ID" value="NZ_BAABJV010000019.1"/>
</dbReference>
<organism evidence="1 2">
    <name type="scientific">Streptomyces sanyensis</name>
    <dbReference type="NCBI Taxonomy" id="568869"/>
    <lineage>
        <taxon>Bacteria</taxon>
        <taxon>Bacillati</taxon>
        <taxon>Actinomycetota</taxon>
        <taxon>Actinomycetes</taxon>
        <taxon>Kitasatosporales</taxon>
        <taxon>Streptomycetaceae</taxon>
        <taxon>Streptomyces</taxon>
    </lineage>
</organism>
<name>A0ABP9BDF6_9ACTN</name>
<protein>
    <submittedName>
        <fullName evidence="1">Uncharacterized protein</fullName>
    </submittedName>
</protein>
<gene>
    <name evidence="1" type="ORF">GCM10023329_50730</name>
</gene>
<evidence type="ECO:0000313" key="2">
    <source>
        <dbReference type="Proteomes" id="UP001501147"/>
    </source>
</evidence>
<keyword evidence="2" id="KW-1185">Reference proteome</keyword>
<dbReference type="Proteomes" id="UP001501147">
    <property type="component" value="Unassembled WGS sequence"/>
</dbReference>
<reference evidence="2" key="1">
    <citation type="journal article" date="2019" name="Int. J. Syst. Evol. Microbiol.">
        <title>The Global Catalogue of Microorganisms (GCM) 10K type strain sequencing project: providing services to taxonomists for standard genome sequencing and annotation.</title>
        <authorList>
            <consortium name="The Broad Institute Genomics Platform"/>
            <consortium name="The Broad Institute Genome Sequencing Center for Infectious Disease"/>
            <person name="Wu L."/>
            <person name="Ma J."/>
        </authorList>
    </citation>
    <scope>NUCLEOTIDE SEQUENCE [LARGE SCALE GENOMIC DNA]</scope>
    <source>
        <strain evidence="2">JCM 18324</strain>
    </source>
</reference>
<dbReference type="EMBL" id="BAABJV010000019">
    <property type="protein sequence ID" value="GAA4792552.1"/>
    <property type="molecule type" value="Genomic_DNA"/>
</dbReference>
<evidence type="ECO:0000313" key="1">
    <source>
        <dbReference type="EMBL" id="GAA4792552.1"/>
    </source>
</evidence>
<proteinExistence type="predicted"/>
<accession>A0ABP9BDF6</accession>